<comment type="caution">
    <text evidence="2">The sequence shown here is derived from an EMBL/GenBank/DDBJ whole genome shotgun (WGS) entry which is preliminary data.</text>
</comment>
<proteinExistence type="predicted"/>
<evidence type="ECO:0000313" key="3">
    <source>
        <dbReference type="Proteomes" id="UP001249959"/>
    </source>
</evidence>
<sequence length="254" mass="28717">MRVRILCFIAFLLISLPGNSQKIRFASSIGTSTFQWYENQTTMDLGAQLTFQHPNKKYQIFAKLKALGNLHESPVDREILLLMEPPVNMNNKPLGATDPLFAAYRGGQADAGIQWNTKSGLTPSIALYSKSLARKITSNQSQYIEEEKYALHGISVGLAYKANWKQSSLQVYGQIFEPLIQRITLYGRYVGVPYTSKVSKHSLSYRTHVDFHYQKMGLSLTYEILNFGSAENINSKSIDATQAQILSTLFTYYF</sequence>
<evidence type="ECO:0008006" key="4">
    <source>
        <dbReference type="Google" id="ProtNLM"/>
    </source>
</evidence>
<organism evidence="2 3">
    <name type="scientific">Aquirufa regiilacus</name>
    <dbReference type="NCBI Taxonomy" id="3024868"/>
    <lineage>
        <taxon>Bacteria</taxon>
        <taxon>Pseudomonadati</taxon>
        <taxon>Bacteroidota</taxon>
        <taxon>Cytophagia</taxon>
        <taxon>Cytophagales</taxon>
        <taxon>Flectobacillaceae</taxon>
        <taxon>Aquirufa</taxon>
    </lineage>
</organism>
<keyword evidence="3" id="KW-1185">Reference proteome</keyword>
<gene>
    <name evidence="2" type="ORF">PQG45_08245</name>
</gene>
<keyword evidence="1" id="KW-0732">Signal</keyword>
<evidence type="ECO:0000256" key="1">
    <source>
        <dbReference type="SAM" id="SignalP"/>
    </source>
</evidence>
<dbReference type="EMBL" id="JAVNWW010000003">
    <property type="protein sequence ID" value="MDU0809023.1"/>
    <property type="molecule type" value="Genomic_DNA"/>
</dbReference>
<dbReference type="RefSeq" id="WP_315577115.1">
    <property type="nucleotide sequence ID" value="NZ_JARDXH010000005.1"/>
</dbReference>
<accession>A0ABU3TT39</accession>
<feature type="signal peptide" evidence="1">
    <location>
        <begin position="1"/>
        <end position="20"/>
    </location>
</feature>
<name>A0ABU3TT39_9BACT</name>
<protein>
    <recommendedName>
        <fullName evidence="4">DUF481 domain-containing protein</fullName>
    </recommendedName>
</protein>
<evidence type="ECO:0000313" key="2">
    <source>
        <dbReference type="EMBL" id="MDU0809023.1"/>
    </source>
</evidence>
<dbReference type="Proteomes" id="UP001249959">
    <property type="component" value="Unassembled WGS sequence"/>
</dbReference>
<feature type="chain" id="PRO_5045135816" description="DUF481 domain-containing protein" evidence="1">
    <location>
        <begin position="21"/>
        <end position="254"/>
    </location>
</feature>
<reference evidence="2 3" key="1">
    <citation type="submission" date="2023-09" db="EMBL/GenBank/DDBJ databases">
        <title>Aquirufa genomes.</title>
        <authorList>
            <person name="Pitt A."/>
        </authorList>
    </citation>
    <scope>NUCLEOTIDE SEQUENCE [LARGE SCALE GENOMIC DNA]</scope>
    <source>
        <strain evidence="2 3">LEOWEIH-7C</strain>
    </source>
</reference>